<dbReference type="PANTHER" id="PTHR30024:SF42">
    <property type="entry name" value="ALIPHATIC SULFONATES-BINDING PROTEIN-RELATED"/>
    <property type="match status" value="1"/>
</dbReference>
<evidence type="ECO:0000256" key="6">
    <source>
        <dbReference type="ARBA" id="ARBA00023288"/>
    </source>
</evidence>
<protein>
    <submittedName>
        <fullName evidence="8">Aliphatic sulfonate ABC transporter substrate-binding protein</fullName>
    </submittedName>
</protein>
<evidence type="ECO:0000313" key="9">
    <source>
        <dbReference type="Proteomes" id="UP001342826"/>
    </source>
</evidence>
<dbReference type="Pfam" id="PF09084">
    <property type="entry name" value="NMT1"/>
    <property type="match status" value="1"/>
</dbReference>
<keyword evidence="6" id="KW-0449">Lipoprotein</keyword>
<dbReference type="InterPro" id="IPR001638">
    <property type="entry name" value="Solute-binding_3/MltF_N"/>
</dbReference>
<feature type="domain" description="Solute-binding protein family 3/N-terminal" evidence="7">
    <location>
        <begin position="46"/>
        <end position="268"/>
    </location>
</feature>
<comment type="subcellular location">
    <subcellularLocation>
        <location evidence="1">Periplasm</location>
    </subcellularLocation>
</comment>
<dbReference type="Gene3D" id="3.40.190.10">
    <property type="entry name" value="Periplasmic binding protein-like II"/>
    <property type="match status" value="2"/>
</dbReference>
<keyword evidence="4" id="KW-0732">Signal</keyword>
<keyword evidence="3" id="KW-0813">Transport</keyword>
<dbReference type="PROSITE" id="PS51257">
    <property type="entry name" value="PROKAR_LIPOPROTEIN"/>
    <property type="match status" value="1"/>
</dbReference>
<sequence length="344" mass="37435">MKKVKLSALITIISILLIIATGCGKASESAVKSSEGKPDQSKEEVVVNIGIQHAIAPLVLAKQKQWFEEEFAKHNAKVNWVEVQGGQPQFDAILTNRLDLAVTGNTPVITAQISNIPFKEIAIGSTGSKNVALLLPKNSFVKELKELKGKKIAVAKGTAAYDILFRLLDKSGLKAGDVEIIQLNPDEAKAAFISGSVDAWSIGEPYLSTAVVDDGAIVLADGSTIDYVSPAFHVARTKFTEEHPELVTAYLKVLEKTLIWQNENLDEAVKIYSESTKLNENVVESVIKNVSFATLPVSDEYVKAQQELAKFLFNEKAVNKIVDPSEVVDNTFINEALKDAKSNK</sequence>
<gene>
    <name evidence="8" type="ORF">P9271_13755</name>
</gene>
<evidence type="ECO:0000256" key="4">
    <source>
        <dbReference type="ARBA" id="ARBA00022729"/>
    </source>
</evidence>
<dbReference type="InterPro" id="IPR015168">
    <property type="entry name" value="SsuA/THI5"/>
</dbReference>
<dbReference type="GeneID" id="301142412"/>
<keyword evidence="9" id="KW-1185">Reference proteome</keyword>
<dbReference type="PANTHER" id="PTHR30024">
    <property type="entry name" value="ALIPHATIC SULFONATES-BINDING PROTEIN-RELATED"/>
    <property type="match status" value="1"/>
</dbReference>
<dbReference type="RefSeq" id="WP_066233247.1">
    <property type="nucleotide sequence ID" value="NZ_JARTFQ010000005.1"/>
</dbReference>
<comment type="similarity">
    <text evidence="2">Belongs to the bacterial solute-binding protein SsuA/TauA family.</text>
</comment>
<proteinExistence type="inferred from homology"/>
<evidence type="ECO:0000313" key="8">
    <source>
        <dbReference type="EMBL" id="MED4402381.1"/>
    </source>
</evidence>
<name>A0ABU6NZ36_9BACI</name>
<evidence type="ECO:0000256" key="3">
    <source>
        <dbReference type="ARBA" id="ARBA00022448"/>
    </source>
</evidence>
<evidence type="ECO:0000256" key="1">
    <source>
        <dbReference type="ARBA" id="ARBA00004418"/>
    </source>
</evidence>
<dbReference type="Proteomes" id="UP001342826">
    <property type="component" value="Unassembled WGS sequence"/>
</dbReference>
<accession>A0ABU6NZ36</accession>
<dbReference type="NCBIfam" id="TIGR01728">
    <property type="entry name" value="SsuA_fam"/>
    <property type="match status" value="1"/>
</dbReference>
<evidence type="ECO:0000256" key="5">
    <source>
        <dbReference type="ARBA" id="ARBA00023139"/>
    </source>
</evidence>
<dbReference type="SMART" id="SM00062">
    <property type="entry name" value="PBPb"/>
    <property type="match status" value="1"/>
</dbReference>
<organism evidence="8 9">
    <name type="scientific">Metabacillus fastidiosus</name>
    <dbReference type="NCBI Taxonomy" id="1458"/>
    <lineage>
        <taxon>Bacteria</taxon>
        <taxon>Bacillati</taxon>
        <taxon>Bacillota</taxon>
        <taxon>Bacilli</taxon>
        <taxon>Bacillales</taxon>
        <taxon>Bacillaceae</taxon>
        <taxon>Metabacillus</taxon>
    </lineage>
</organism>
<dbReference type="EMBL" id="JARTFS010000011">
    <property type="protein sequence ID" value="MED4402381.1"/>
    <property type="molecule type" value="Genomic_DNA"/>
</dbReference>
<dbReference type="InterPro" id="IPR010067">
    <property type="entry name" value="ABC_SsuA_sub-bd"/>
</dbReference>
<evidence type="ECO:0000256" key="2">
    <source>
        <dbReference type="ARBA" id="ARBA00010742"/>
    </source>
</evidence>
<comment type="caution">
    <text evidence="8">The sequence shown here is derived from an EMBL/GenBank/DDBJ whole genome shotgun (WGS) entry which is preliminary data.</text>
</comment>
<reference evidence="8 9" key="1">
    <citation type="submission" date="2023-03" db="EMBL/GenBank/DDBJ databases">
        <title>Bacillus Genome Sequencing.</title>
        <authorList>
            <person name="Dunlap C."/>
        </authorList>
    </citation>
    <scope>NUCLEOTIDE SEQUENCE [LARGE SCALE GENOMIC DNA]</scope>
    <source>
        <strain evidence="8 9">NRS-1717</strain>
    </source>
</reference>
<dbReference type="SUPFAM" id="SSF53850">
    <property type="entry name" value="Periplasmic binding protein-like II"/>
    <property type="match status" value="1"/>
</dbReference>
<keyword evidence="5" id="KW-0564">Palmitate</keyword>
<evidence type="ECO:0000259" key="7">
    <source>
        <dbReference type="SMART" id="SM00062"/>
    </source>
</evidence>